<accession>A0A2T5ZWY0</accession>
<organism evidence="1 2">
    <name type="scientific">Gemmobacter caeni</name>
    <dbReference type="NCBI Taxonomy" id="589035"/>
    <lineage>
        <taxon>Bacteria</taxon>
        <taxon>Pseudomonadati</taxon>
        <taxon>Pseudomonadota</taxon>
        <taxon>Alphaproteobacteria</taxon>
        <taxon>Rhodobacterales</taxon>
        <taxon>Paracoccaceae</taxon>
        <taxon>Gemmobacter</taxon>
    </lineage>
</organism>
<dbReference type="Proteomes" id="UP000244224">
    <property type="component" value="Unassembled WGS sequence"/>
</dbReference>
<gene>
    <name evidence="1" type="ORF">C8N34_1632</name>
</gene>
<name>A0A2T5ZWY0_9RHOB</name>
<keyword evidence="2" id="KW-1185">Reference proteome</keyword>
<proteinExistence type="predicted"/>
<comment type="caution">
    <text evidence="1">The sequence shown here is derived from an EMBL/GenBank/DDBJ whole genome shotgun (WGS) entry which is preliminary data.</text>
</comment>
<dbReference type="AlphaFoldDB" id="A0A2T5ZWY0"/>
<sequence length="218" mass="23501">MAYSFPLTRAQFMDLLPVQEMTFDLPEAMEVSETGAGEILTAELGTRLWSGEIRLGDMTPDEAAEALAMIDVLRQPGASFMVHDIARPFPRSDLSGAALAGAAPVLDAVHANTREIRLSGLPAGFQLRRHDYLAFAYGSNPLRQALHRIAAPASASGTGLTGYFEVSPNIRPGWVTGTAVSLSRAACKAILVPKSVQPGRRRHTLTTGASFRWVQTLR</sequence>
<reference evidence="1 2" key="1">
    <citation type="submission" date="2018-04" db="EMBL/GenBank/DDBJ databases">
        <title>Genomic Encyclopedia of Archaeal and Bacterial Type Strains, Phase II (KMG-II): from individual species to whole genera.</title>
        <authorList>
            <person name="Goeker M."/>
        </authorList>
    </citation>
    <scope>NUCLEOTIDE SEQUENCE [LARGE SCALE GENOMIC DNA]</scope>
    <source>
        <strain evidence="1 2">DSM 21823</strain>
    </source>
</reference>
<evidence type="ECO:0000313" key="2">
    <source>
        <dbReference type="Proteomes" id="UP000244224"/>
    </source>
</evidence>
<evidence type="ECO:0000313" key="1">
    <source>
        <dbReference type="EMBL" id="PTX36090.1"/>
    </source>
</evidence>
<protein>
    <submittedName>
        <fullName evidence="1">Uncharacterized protein</fullName>
    </submittedName>
</protein>
<dbReference type="EMBL" id="QBKP01000063">
    <property type="protein sequence ID" value="PTX36090.1"/>
    <property type="molecule type" value="Genomic_DNA"/>
</dbReference>
<dbReference type="RefSeq" id="WP_108131066.1">
    <property type="nucleotide sequence ID" value="NZ_QBKP01000063.1"/>
</dbReference>